<organism evidence="1">
    <name type="scientific">Sedimenticola thiotaurini</name>
    <dbReference type="NCBI Taxonomy" id="1543721"/>
    <lineage>
        <taxon>Bacteria</taxon>
        <taxon>Pseudomonadati</taxon>
        <taxon>Pseudomonadota</taxon>
        <taxon>Gammaproteobacteria</taxon>
        <taxon>Chromatiales</taxon>
        <taxon>Sedimenticolaceae</taxon>
        <taxon>Sedimenticola</taxon>
    </lineage>
</organism>
<dbReference type="EMBL" id="DRKP01000137">
    <property type="protein sequence ID" value="HEB96999.1"/>
    <property type="molecule type" value="Genomic_DNA"/>
</dbReference>
<reference evidence="1" key="1">
    <citation type="journal article" date="2020" name="mSystems">
        <title>Genome- and Community-Level Interaction Insights into Carbon Utilization and Element Cycling Functions of Hydrothermarchaeota in Hydrothermal Sediment.</title>
        <authorList>
            <person name="Zhou Z."/>
            <person name="Liu Y."/>
            <person name="Xu W."/>
            <person name="Pan J."/>
            <person name="Luo Z.H."/>
            <person name="Li M."/>
        </authorList>
    </citation>
    <scope>NUCLEOTIDE SEQUENCE [LARGE SCALE GENOMIC DNA]</scope>
    <source>
        <strain evidence="1">HyVt-443</strain>
    </source>
</reference>
<dbReference type="Pfam" id="PF11154">
    <property type="entry name" value="DUF2934"/>
    <property type="match status" value="1"/>
</dbReference>
<name>A0A831RQS1_9GAMM</name>
<gene>
    <name evidence="1" type="ORF">ENI96_11285</name>
</gene>
<dbReference type="AlphaFoldDB" id="A0A831RQS1"/>
<sequence length="40" mass="4893">MIAKMAYFRAEKRGFEPGWEQEDWLESERLIDEMLKNMGR</sequence>
<protein>
    <submittedName>
        <fullName evidence="1">DUF2934 domain-containing protein</fullName>
    </submittedName>
</protein>
<comment type="caution">
    <text evidence="1">The sequence shown here is derived from an EMBL/GenBank/DDBJ whole genome shotgun (WGS) entry which is preliminary data.</text>
</comment>
<dbReference type="InterPro" id="IPR021327">
    <property type="entry name" value="DUF2934"/>
</dbReference>
<accession>A0A831RQS1</accession>
<proteinExistence type="predicted"/>
<evidence type="ECO:0000313" key="1">
    <source>
        <dbReference type="EMBL" id="HEB96999.1"/>
    </source>
</evidence>
<dbReference type="Proteomes" id="UP000886251">
    <property type="component" value="Unassembled WGS sequence"/>
</dbReference>